<dbReference type="PROSITE" id="PS50011">
    <property type="entry name" value="PROTEIN_KINASE_DOM"/>
    <property type="match status" value="1"/>
</dbReference>
<dbReference type="OrthoDB" id="4062651at2759"/>
<keyword evidence="2" id="KW-0808">Transferase</keyword>
<dbReference type="Pfam" id="PF07714">
    <property type="entry name" value="PK_Tyr_Ser-Thr"/>
    <property type="match status" value="1"/>
</dbReference>
<dbReference type="CDD" id="cd21037">
    <property type="entry name" value="MLKL_NTD"/>
    <property type="match status" value="1"/>
</dbReference>
<dbReference type="Gene3D" id="1.20.930.20">
    <property type="entry name" value="Adaptor protein Cbl, N-terminal domain"/>
    <property type="match status" value="1"/>
</dbReference>
<dbReference type="InterPro" id="IPR051681">
    <property type="entry name" value="Ser/Thr_Kinases-Pseudokinases"/>
</dbReference>
<dbReference type="InterPro" id="IPR036537">
    <property type="entry name" value="Adaptor_Cbl_N_dom_sf"/>
</dbReference>
<dbReference type="InterPro" id="IPR001245">
    <property type="entry name" value="Ser-Thr/Tyr_kinase_cat_dom"/>
</dbReference>
<dbReference type="GO" id="GO:0007166">
    <property type="term" value="P:cell surface receptor signaling pathway"/>
    <property type="evidence" value="ECO:0007669"/>
    <property type="project" value="InterPro"/>
</dbReference>
<evidence type="ECO:0000313" key="3">
    <source>
        <dbReference type="Proteomes" id="UP000807306"/>
    </source>
</evidence>
<protein>
    <submittedName>
        <fullName evidence="2">Kinase-like domain-containing protein</fullName>
    </submittedName>
</protein>
<dbReference type="EMBL" id="MU157826">
    <property type="protein sequence ID" value="KAF9534430.1"/>
    <property type="molecule type" value="Genomic_DNA"/>
</dbReference>
<dbReference type="PANTHER" id="PTHR44329">
    <property type="entry name" value="SERINE/THREONINE-PROTEIN KINASE TNNI3K-RELATED"/>
    <property type="match status" value="1"/>
</dbReference>
<comment type="caution">
    <text evidence="2">The sequence shown here is derived from an EMBL/GenBank/DDBJ whole genome shotgun (WGS) entry which is preliminary data.</text>
</comment>
<keyword evidence="3" id="KW-1185">Reference proteome</keyword>
<dbReference type="GO" id="GO:0005524">
    <property type="term" value="F:ATP binding"/>
    <property type="evidence" value="ECO:0007669"/>
    <property type="project" value="InterPro"/>
</dbReference>
<dbReference type="InterPro" id="IPR008266">
    <property type="entry name" value="Tyr_kinase_AS"/>
</dbReference>
<dbReference type="InterPro" id="IPR011009">
    <property type="entry name" value="Kinase-like_dom_sf"/>
</dbReference>
<keyword evidence="2" id="KW-0418">Kinase</keyword>
<organism evidence="2 3">
    <name type="scientific">Crepidotus variabilis</name>
    <dbReference type="NCBI Taxonomy" id="179855"/>
    <lineage>
        <taxon>Eukaryota</taxon>
        <taxon>Fungi</taxon>
        <taxon>Dikarya</taxon>
        <taxon>Basidiomycota</taxon>
        <taxon>Agaricomycotina</taxon>
        <taxon>Agaricomycetes</taxon>
        <taxon>Agaricomycetidae</taxon>
        <taxon>Agaricales</taxon>
        <taxon>Agaricineae</taxon>
        <taxon>Crepidotaceae</taxon>
        <taxon>Crepidotus</taxon>
    </lineage>
</organism>
<evidence type="ECO:0000259" key="1">
    <source>
        <dbReference type="PROSITE" id="PS50011"/>
    </source>
</evidence>
<evidence type="ECO:0000313" key="2">
    <source>
        <dbReference type="EMBL" id="KAF9534430.1"/>
    </source>
</evidence>
<dbReference type="AlphaFoldDB" id="A0A9P6ET28"/>
<dbReference type="Gene3D" id="1.10.510.10">
    <property type="entry name" value="Transferase(Phosphotransferase) domain 1"/>
    <property type="match status" value="1"/>
</dbReference>
<sequence>MPSTSVLVFVSLGKTIAQITAELSPIPGLPILVEVLCGIIELCENIGHNKHAAKQLRDRCHALVLAFRDFEQRNVSANINQARNDIHDQLIEIHTKMNGWAQLGKFKSFVQQEEIAKDIERSHMKITDCITSFNLTSQFEIHEWMNDFGANQRRDHSELIESLSEIQQSQILVETKTDETNDLVRKMMTMFQQAMGENKEVAERVHKGLSANLYQFQAQFKELPPDSYLKSGEVVKIGNVPTRGTHAMDIYEGLYLGQEKVAIKVIRSMNFNDQSKRRFAREANIWHEVWNRDHGAHIVPFYGYCQLDAPFPCMVSPWQTQGDALTYVKSKDKFLDYHVFIIYLAEGVQVLHNMSLIHGDIRAANVLVNDFGLPLLSDFGLSKIITDISGGPLTQSSIMSDSYRYFAPEVFEEEGNLSLSSDIYSLAMTLLELLTHTHPYQEVKHHIKAGNLAAQGKHPVRPSDSDVLRRGLTTDMWSLLVKSWSLEPQTRPSIDIFISSLMNTGA</sequence>
<gene>
    <name evidence="2" type="ORF">CPB83DRAFT_889408</name>
</gene>
<reference evidence="2" key="1">
    <citation type="submission" date="2020-11" db="EMBL/GenBank/DDBJ databases">
        <authorList>
            <consortium name="DOE Joint Genome Institute"/>
            <person name="Ahrendt S."/>
            <person name="Riley R."/>
            <person name="Andreopoulos W."/>
            <person name="Labutti K."/>
            <person name="Pangilinan J."/>
            <person name="Ruiz-Duenas F.J."/>
            <person name="Barrasa J.M."/>
            <person name="Sanchez-Garcia M."/>
            <person name="Camarero S."/>
            <person name="Miyauchi S."/>
            <person name="Serrano A."/>
            <person name="Linde D."/>
            <person name="Babiker R."/>
            <person name="Drula E."/>
            <person name="Ayuso-Fernandez I."/>
            <person name="Pacheco R."/>
            <person name="Padilla G."/>
            <person name="Ferreira P."/>
            <person name="Barriuso J."/>
            <person name="Kellner H."/>
            <person name="Castanera R."/>
            <person name="Alfaro M."/>
            <person name="Ramirez L."/>
            <person name="Pisabarro A.G."/>
            <person name="Kuo A."/>
            <person name="Tritt A."/>
            <person name="Lipzen A."/>
            <person name="He G."/>
            <person name="Yan M."/>
            <person name="Ng V."/>
            <person name="Cullen D."/>
            <person name="Martin F."/>
            <person name="Rosso M.-N."/>
            <person name="Henrissat B."/>
            <person name="Hibbett D."/>
            <person name="Martinez A.T."/>
            <person name="Grigoriev I.V."/>
        </authorList>
    </citation>
    <scope>NUCLEOTIDE SEQUENCE</scope>
    <source>
        <strain evidence="2">CBS 506.95</strain>
    </source>
</reference>
<feature type="domain" description="Protein kinase" evidence="1">
    <location>
        <begin position="199"/>
        <end position="506"/>
    </location>
</feature>
<dbReference type="Proteomes" id="UP000807306">
    <property type="component" value="Unassembled WGS sequence"/>
</dbReference>
<proteinExistence type="predicted"/>
<accession>A0A9P6ET28</accession>
<dbReference type="SUPFAM" id="SSF56112">
    <property type="entry name" value="Protein kinase-like (PK-like)"/>
    <property type="match status" value="1"/>
</dbReference>
<dbReference type="PROSITE" id="PS00109">
    <property type="entry name" value="PROTEIN_KINASE_TYR"/>
    <property type="match status" value="1"/>
</dbReference>
<dbReference type="InterPro" id="IPR000719">
    <property type="entry name" value="Prot_kinase_dom"/>
</dbReference>
<name>A0A9P6ET28_9AGAR</name>
<dbReference type="GO" id="GO:0004674">
    <property type="term" value="F:protein serine/threonine kinase activity"/>
    <property type="evidence" value="ECO:0007669"/>
    <property type="project" value="TreeGrafter"/>
</dbReference>
<dbReference type="InterPro" id="IPR059179">
    <property type="entry name" value="MLKL-like_MCAfunc"/>
</dbReference>